<protein>
    <submittedName>
        <fullName evidence="2">TIGR03086 family protein</fullName>
    </submittedName>
</protein>
<feature type="domain" description="Mycothiol-dependent maleylpyruvate isomerase metal-binding" evidence="1">
    <location>
        <begin position="9"/>
        <end position="126"/>
    </location>
</feature>
<dbReference type="EMBL" id="FOKG01000025">
    <property type="protein sequence ID" value="SFB60438.1"/>
    <property type="molecule type" value="Genomic_DNA"/>
</dbReference>
<organism evidence="2 3">
    <name type="scientific">Amycolatopsis marina</name>
    <dbReference type="NCBI Taxonomy" id="490629"/>
    <lineage>
        <taxon>Bacteria</taxon>
        <taxon>Bacillati</taxon>
        <taxon>Actinomycetota</taxon>
        <taxon>Actinomycetes</taxon>
        <taxon>Pseudonocardiales</taxon>
        <taxon>Pseudonocardiaceae</taxon>
        <taxon>Amycolatopsis</taxon>
    </lineage>
</organism>
<dbReference type="OrthoDB" id="5185819at2"/>
<dbReference type="Gene3D" id="1.20.120.450">
    <property type="entry name" value="dinb family like domain"/>
    <property type="match status" value="1"/>
</dbReference>
<name>A0A1I1CHR0_9PSEU</name>
<dbReference type="InterPro" id="IPR024344">
    <property type="entry name" value="MDMPI_metal-binding"/>
</dbReference>
<dbReference type="SUPFAM" id="SSF109854">
    <property type="entry name" value="DinB/YfiT-like putative metalloenzymes"/>
    <property type="match status" value="1"/>
</dbReference>
<dbReference type="InterPro" id="IPR034660">
    <property type="entry name" value="DinB/YfiT-like"/>
</dbReference>
<dbReference type="AlphaFoldDB" id="A0A1I1CHR0"/>
<evidence type="ECO:0000259" key="1">
    <source>
        <dbReference type="Pfam" id="PF11716"/>
    </source>
</evidence>
<reference evidence="3" key="1">
    <citation type="submission" date="2016-10" db="EMBL/GenBank/DDBJ databases">
        <authorList>
            <person name="Varghese N."/>
            <person name="Submissions S."/>
        </authorList>
    </citation>
    <scope>NUCLEOTIDE SEQUENCE [LARGE SCALE GENOMIC DNA]</scope>
    <source>
        <strain evidence="3">CGMCC 4.3568</strain>
    </source>
</reference>
<dbReference type="Pfam" id="PF11716">
    <property type="entry name" value="MDMPI_N"/>
    <property type="match status" value="1"/>
</dbReference>
<dbReference type="InterPro" id="IPR017517">
    <property type="entry name" value="Maleyloyr_isom"/>
</dbReference>
<dbReference type="GO" id="GO:0046872">
    <property type="term" value="F:metal ion binding"/>
    <property type="evidence" value="ECO:0007669"/>
    <property type="project" value="InterPro"/>
</dbReference>
<dbReference type="NCBIfam" id="TIGR03086">
    <property type="entry name" value="TIGR03086 family metal-binding protein"/>
    <property type="match status" value="1"/>
</dbReference>
<dbReference type="NCBIfam" id="TIGR03083">
    <property type="entry name" value="maleylpyruvate isomerase family mycothiol-dependent enzyme"/>
    <property type="match status" value="1"/>
</dbReference>
<dbReference type="InterPro" id="IPR017520">
    <property type="entry name" value="CHP03086"/>
</dbReference>
<accession>A0A1I1CHR0</accession>
<proteinExistence type="predicted"/>
<gene>
    <name evidence="2" type="ORF">SAMN05216266_12567</name>
</gene>
<dbReference type="Proteomes" id="UP000243799">
    <property type="component" value="Unassembled WGS sequence"/>
</dbReference>
<evidence type="ECO:0000313" key="2">
    <source>
        <dbReference type="EMBL" id="SFB60438.1"/>
    </source>
</evidence>
<keyword evidence="3" id="KW-1185">Reference proteome</keyword>
<sequence length="191" mass="20392">MDIRELDRRALEHLDKIVAGIGTADLTLPTPCAGWDLGDLMRHQVSENNAFAVAARHGSAEDWNGGDLGEDPYEAYATSVRAVLAAFDDHGMLDRQVTIHDFGPFPGAVVVSMHFIDSIVHGWDLASTLDAPYDPEPDLTAAALRIASQIPAGPDDRGAGKAFGAVVEVPGDSSDLDRVLGLLGRDPAWRP</sequence>
<dbReference type="STRING" id="490629.SAMN05216266_12567"/>
<dbReference type="RefSeq" id="WP_091678147.1">
    <property type="nucleotide sequence ID" value="NZ_FOKG01000025.1"/>
</dbReference>
<evidence type="ECO:0000313" key="3">
    <source>
        <dbReference type="Proteomes" id="UP000243799"/>
    </source>
</evidence>